<evidence type="ECO:0000256" key="3">
    <source>
        <dbReference type="ARBA" id="ARBA00023163"/>
    </source>
</evidence>
<evidence type="ECO:0000259" key="5">
    <source>
        <dbReference type="PROSITE" id="PS50977"/>
    </source>
</evidence>
<keyword evidence="3" id="KW-0804">Transcription</keyword>
<dbReference type="InterPro" id="IPR001647">
    <property type="entry name" value="HTH_TetR"/>
</dbReference>
<dbReference type="Gene3D" id="1.10.357.10">
    <property type="entry name" value="Tetracycline Repressor, domain 2"/>
    <property type="match status" value="1"/>
</dbReference>
<protein>
    <submittedName>
        <fullName evidence="7">TetR/AcrR family transcriptional regulator</fullName>
    </submittedName>
</protein>
<dbReference type="InterPro" id="IPR036271">
    <property type="entry name" value="Tet_transcr_reg_TetR-rel_C_sf"/>
</dbReference>
<reference evidence="7" key="2">
    <citation type="submission" date="2025-08" db="UniProtKB">
        <authorList>
            <consortium name="RefSeq"/>
        </authorList>
    </citation>
    <scope>IDENTIFICATION</scope>
</reference>
<dbReference type="RefSeq" id="WP_169732523.1">
    <property type="nucleotide sequence ID" value="NZ_AXWS01000013.1"/>
</dbReference>
<name>A0A8B6XBA0_9BURK</name>
<evidence type="ECO:0000256" key="1">
    <source>
        <dbReference type="ARBA" id="ARBA00023015"/>
    </source>
</evidence>
<dbReference type="PROSITE" id="PS50977">
    <property type="entry name" value="HTH_TETR_2"/>
    <property type="match status" value="1"/>
</dbReference>
<dbReference type="Proteomes" id="UP000675920">
    <property type="component" value="Unplaced"/>
</dbReference>
<keyword evidence="6" id="KW-1185">Reference proteome</keyword>
<dbReference type="Pfam" id="PF00440">
    <property type="entry name" value="TetR_N"/>
    <property type="match status" value="1"/>
</dbReference>
<dbReference type="PANTHER" id="PTHR30055:SF234">
    <property type="entry name" value="HTH-TYPE TRANSCRIPTIONAL REGULATOR BETI"/>
    <property type="match status" value="1"/>
</dbReference>
<evidence type="ECO:0000313" key="7">
    <source>
        <dbReference type="RefSeq" id="WP_169732523.1"/>
    </source>
</evidence>
<organism evidence="6 7">
    <name type="scientific">Derxia gummosa DSM 723</name>
    <dbReference type="NCBI Taxonomy" id="1121388"/>
    <lineage>
        <taxon>Bacteria</taxon>
        <taxon>Pseudomonadati</taxon>
        <taxon>Pseudomonadota</taxon>
        <taxon>Betaproteobacteria</taxon>
        <taxon>Burkholderiales</taxon>
        <taxon>Alcaligenaceae</taxon>
        <taxon>Derxia</taxon>
    </lineage>
</organism>
<dbReference type="InterPro" id="IPR009057">
    <property type="entry name" value="Homeodomain-like_sf"/>
</dbReference>
<dbReference type="GO" id="GO:0000976">
    <property type="term" value="F:transcription cis-regulatory region binding"/>
    <property type="evidence" value="ECO:0007669"/>
    <property type="project" value="TreeGrafter"/>
</dbReference>
<keyword evidence="1" id="KW-0805">Transcription regulation</keyword>
<keyword evidence="2 4" id="KW-0238">DNA-binding</keyword>
<dbReference type="SUPFAM" id="SSF48498">
    <property type="entry name" value="Tetracyclin repressor-like, C-terminal domain"/>
    <property type="match status" value="1"/>
</dbReference>
<dbReference type="InterPro" id="IPR050109">
    <property type="entry name" value="HTH-type_TetR-like_transc_reg"/>
</dbReference>
<sequence>MTDETTKPDAPRPGLRERKKLEKAQLICAAARKLFTTLGYEATTLREVAREADVGFGTVFNYATDKAGLLAMVYVDELQRLPRLFKAPSARRSLVNELADAFLTLYDFWAQNAALARIVLPQMEFYGSNPHTDRILARRELVKAELAAWLDDCRARGRVAEGVDTAQAAATLFAIYTSALREWITSEALDRDEGRKRLAWLLALPLAAIEKPKG</sequence>
<accession>A0A8B6XBA0</accession>
<proteinExistence type="predicted"/>
<evidence type="ECO:0000256" key="4">
    <source>
        <dbReference type="PROSITE-ProRule" id="PRU00335"/>
    </source>
</evidence>
<feature type="DNA-binding region" description="H-T-H motif" evidence="4">
    <location>
        <begin position="44"/>
        <end position="63"/>
    </location>
</feature>
<feature type="domain" description="HTH tetR-type" evidence="5">
    <location>
        <begin position="21"/>
        <end position="81"/>
    </location>
</feature>
<dbReference type="GO" id="GO:0003700">
    <property type="term" value="F:DNA-binding transcription factor activity"/>
    <property type="evidence" value="ECO:0007669"/>
    <property type="project" value="TreeGrafter"/>
</dbReference>
<dbReference type="PANTHER" id="PTHR30055">
    <property type="entry name" value="HTH-TYPE TRANSCRIPTIONAL REGULATOR RUTR"/>
    <property type="match status" value="1"/>
</dbReference>
<evidence type="ECO:0000256" key="2">
    <source>
        <dbReference type="ARBA" id="ARBA00023125"/>
    </source>
</evidence>
<dbReference type="AlphaFoldDB" id="A0A8B6XBA0"/>
<evidence type="ECO:0000313" key="6">
    <source>
        <dbReference type="Proteomes" id="UP000675920"/>
    </source>
</evidence>
<reference evidence="7" key="1">
    <citation type="journal article" date="2013" name="Cell. Signal.">
        <title>The underling mechanism of bacterial TetR/AcrR family transcriptional repressors.</title>
        <authorList>
            <person name="Deng W."/>
            <person name="Li C."/>
            <person name="Xie J."/>
        </authorList>
    </citation>
    <scope>NUCLEOTIDE SEQUENCE</scope>
</reference>
<dbReference type="SUPFAM" id="SSF46689">
    <property type="entry name" value="Homeodomain-like"/>
    <property type="match status" value="1"/>
</dbReference>